<accession>A0ABU7A1J5</accession>
<comment type="caution">
    <text evidence="2">The sequence shown here is derived from an EMBL/GenBank/DDBJ whole genome shotgun (WGS) entry which is preliminary data.</text>
</comment>
<feature type="region of interest" description="Disordered" evidence="1">
    <location>
        <begin position="1"/>
        <end position="52"/>
    </location>
</feature>
<sequence length="83" mass="9258">MDGNQAEVKEQSHSSEFSSASIESTGGTNKGDRCSDVRSPAEVKYDKDEYLMMPPEEKLKHFNCRAQVNEDDQEVGDSKQLST</sequence>
<reference evidence="2 3" key="1">
    <citation type="submission" date="2021-07" db="EMBL/GenBank/DDBJ databases">
        <authorList>
            <person name="Palmer J.M."/>
        </authorList>
    </citation>
    <scope>NUCLEOTIDE SEQUENCE [LARGE SCALE GENOMIC DNA]</scope>
    <source>
        <strain evidence="2 3">AT_MEX2019</strain>
        <tissue evidence="2">Muscle</tissue>
    </source>
</reference>
<organism evidence="2 3">
    <name type="scientific">Ataeniobius toweri</name>
    <dbReference type="NCBI Taxonomy" id="208326"/>
    <lineage>
        <taxon>Eukaryota</taxon>
        <taxon>Metazoa</taxon>
        <taxon>Chordata</taxon>
        <taxon>Craniata</taxon>
        <taxon>Vertebrata</taxon>
        <taxon>Euteleostomi</taxon>
        <taxon>Actinopterygii</taxon>
        <taxon>Neopterygii</taxon>
        <taxon>Teleostei</taxon>
        <taxon>Neoteleostei</taxon>
        <taxon>Acanthomorphata</taxon>
        <taxon>Ovalentaria</taxon>
        <taxon>Atherinomorphae</taxon>
        <taxon>Cyprinodontiformes</taxon>
        <taxon>Goodeidae</taxon>
        <taxon>Ataeniobius</taxon>
    </lineage>
</organism>
<evidence type="ECO:0000313" key="2">
    <source>
        <dbReference type="EMBL" id="MED6231658.1"/>
    </source>
</evidence>
<protein>
    <submittedName>
        <fullName evidence="2">Uncharacterized protein</fullName>
    </submittedName>
</protein>
<name>A0ABU7A1J5_9TELE</name>
<evidence type="ECO:0000256" key="1">
    <source>
        <dbReference type="SAM" id="MobiDB-lite"/>
    </source>
</evidence>
<feature type="compositionally biased region" description="Basic and acidic residues" evidence="1">
    <location>
        <begin position="30"/>
        <end position="52"/>
    </location>
</feature>
<gene>
    <name evidence="2" type="ORF">ATANTOWER_002283</name>
</gene>
<feature type="compositionally biased region" description="Low complexity" evidence="1">
    <location>
        <begin position="14"/>
        <end position="24"/>
    </location>
</feature>
<keyword evidence="3" id="KW-1185">Reference proteome</keyword>
<proteinExistence type="predicted"/>
<evidence type="ECO:0000313" key="3">
    <source>
        <dbReference type="Proteomes" id="UP001345963"/>
    </source>
</evidence>
<dbReference type="Proteomes" id="UP001345963">
    <property type="component" value="Unassembled WGS sequence"/>
</dbReference>
<dbReference type="EMBL" id="JAHUTI010000124">
    <property type="protein sequence ID" value="MED6231658.1"/>
    <property type="molecule type" value="Genomic_DNA"/>
</dbReference>